<evidence type="ECO:0000313" key="4">
    <source>
        <dbReference type="Proteomes" id="UP000076079"/>
    </source>
</evidence>
<dbReference type="GO" id="GO:0016787">
    <property type="term" value="F:hydrolase activity"/>
    <property type="evidence" value="ECO:0007669"/>
    <property type="project" value="UniProtKB-KW"/>
</dbReference>
<dbReference type="KEGG" id="abac:LuPra_01189"/>
<evidence type="ECO:0000256" key="1">
    <source>
        <dbReference type="ARBA" id="ARBA00022801"/>
    </source>
</evidence>
<keyword evidence="1" id="KW-0378">Hydrolase</keyword>
<reference evidence="3 4" key="1">
    <citation type="journal article" date="2016" name="Genome Announc.">
        <title>First Complete Genome Sequence of a Subdivision 6 Acidobacterium Strain.</title>
        <authorList>
            <person name="Huang S."/>
            <person name="Vieira S."/>
            <person name="Bunk B."/>
            <person name="Riedel T."/>
            <person name="Sproer C."/>
            <person name="Overmann J."/>
        </authorList>
    </citation>
    <scope>NUCLEOTIDE SEQUENCE [LARGE SCALE GENOMIC DNA]</scope>
    <source>
        <strain evidence="4">DSM 100886 HEG_-6_39</strain>
    </source>
</reference>
<dbReference type="STRING" id="1855912.LuPra_01189"/>
<proteinExistence type="predicted"/>
<gene>
    <name evidence="3" type="ORF">LuPra_01189</name>
</gene>
<dbReference type="SUPFAM" id="SSF55545">
    <property type="entry name" value="beta-N-acetylhexosaminidase-like domain"/>
    <property type="match status" value="1"/>
</dbReference>
<dbReference type="AlphaFoldDB" id="A0A143PHK2"/>
<dbReference type="EMBL" id="CP015136">
    <property type="protein sequence ID" value="AMY08001.1"/>
    <property type="molecule type" value="Genomic_DNA"/>
</dbReference>
<dbReference type="PATRIC" id="fig|1813736.3.peg.1234"/>
<name>A0A143PHK2_LUTPR</name>
<dbReference type="InterPro" id="IPR029018">
    <property type="entry name" value="Hex-like_dom2"/>
</dbReference>
<dbReference type="Gene3D" id="3.30.379.10">
    <property type="entry name" value="Chitobiase/beta-hexosaminidase domain 2-like"/>
    <property type="match status" value="1"/>
</dbReference>
<dbReference type="GO" id="GO:0005975">
    <property type="term" value="P:carbohydrate metabolic process"/>
    <property type="evidence" value="ECO:0007669"/>
    <property type="project" value="UniProtKB-ARBA"/>
</dbReference>
<organism evidence="3 4">
    <name type="scientific">Luteitalea pratensis</name>
    <dbReference type="NCBI Taxonomy" id="1855912"/>
    <lineage>
        <taxon>Bacteria</taxon>
        <taxon>Pseudomonadati</taxon>
        <taxon>Acidobacteriota</taxon>
        <taxon>Vicinamibacteria</taxon>
        <taxon>Vicinamibacterales</taxon>
        <taxon>Vicinamibacteraceae</taxon>
        <taxon>Luteitalea</taxon>
    </lineage>
</organism>
<dbReference type="Proteomes" id="UP000076079">
    <property type="component" value="Chromosome"/>
</dbReference>
<evidence type="ECO:0008006" key="5">
    <source>
        <dbReference type="Google" id="ProtNLM"/>
    </source>
</evidence>
<evidence type="ECO:0000313" key="3">
    <source>
        <dbReference type="EMBL" id="AMY08001.1"/>
    </source>
</evidence>
<evidence type="ECO:0000256" key="2">
    <source>
        <dbReference type="SAM" id="SignalP"/>
    </source>
</evidence>
<feature type="signal peptide" evidence="2">
    <location>
        <begin position="1"/>
        <end position="33"/>
    </location>
</feature>
<reference evidence="4" key="2">
    <citation type="submission" date="2016-04" db="EMBL/GenBank/DDBJ databases">
        <title>First Complete Genome Sequence of a Subdivision 6 Acidobacterium.</title>
        <authorList>
            <person name="Huang S."/>
            <person name="Vieira S."/>
            <person name="Bunk B."/>
            <person name="Riedel T."/>
            <person name="Sproeer C."/>
            <person name="Overmann J."/>
        </authorList>
    </citation>
    <scope>NUCLEOTIDE SEQUENCE [LARGE SCALE GENOMIC DNA]</scope>
    <source>
        <strain evidence="4">DSM 100886 HEG_-6_39</strain>
    </source>
</reference>
<protein>
    <recommendedName>
        <fullName evidence="5">Beta-hexosaminidase bacterial type N-terminal domain-containing protein</fullName>
    </recommendedName>
</protein>
<keyword evidence="2" id="KW-0732">Signal</keyword>
<accession>A0A143PHK2</accession>
<keyword evidence="4" id="KW-1185">Reference proteome</keyword>
<feature type="chain" id="PRO_5007511341" description="Beta-hexosaminidase bacterial type N-terminal domain-containing protein" evidence="2">
    <location>
        <begin position="34"/>
        <end position="814"/>
    </location>
</feature>
<sequence length="814" mass="89699" precursor="true">MPDVRWLVPHRALLLPFVIALSWLMASPSGATAADLVDITTATIVVQPGTRPTGERVAAQVLQEELEARLGARPAISTSWPADAPVAVVIASGLKAGAPSPWPGGPTVPASAGRAPGPEGFRVTVTNTGGRAVVWVLGADGRGALFGVGEVLRALRWSAGGSTAQPRGIPATLELTSTPAYAIRGHQLGYRQHSNTYDAWDEARYDRYIRDLALFGANSIENIPLQDTRVSPHFPASREEMNVAISRVCDKYDLDYWIWTPADYDLADTAKRAQTLDTLEAMFAKMPRLDAIFVPGGDPGSNPATLVLPYLEDLATRVQRHHPRAKVWLSLQWFSAAQIDWIYEQINTVPRPWLGGLVAGPSSPPLGETRARLHSRYRLRDYPDVTHVVRAQYVVPDWDPAFNFTLGREPINPRPVFYAELHDRLASHTDGFISYSDGVNDDVNKAIWSRKAWAPEASARDIMVQYARVFFGDPVAERAADGLLALEKNWAGPLASNGAVDGTWSSWQRLEAEVPGLQGNWRWQQALFRAYYDAYTRHRLLRETDIGRRANAALLDASTSGASAAATRARAVLAEADTPGPHEALRTRIVDLGAALFKSIGMQLDTPNYKASGTERGAVLDFLAYPLNDRWWIEDEVAKALSLSDEAARVARLVTIGGWDSPGPGSFYDDIGNIARSPHVQKARVSGANPPELEDGPSPHFTWEDDGRSRKRLSWQVSLRWPIALVYEQIDPQASYVVRLNGNGQVRLRINGAPVAARHDSTMLGDPKEFVVPADAVRSRRIVLTFDDIDESDRNWRQHSRLHEAWLLKMTGTH</sequence>